<name>A0AAD0F139_9FUSO</name>
<sequence length="77" mass="9015">MKKIEIIDNKLNVDLKPNDKILLQSKSGIAKFEYISRKNDEHLIKRIGVERKNILYFTVSKFWFVKKGTATYLLGDV</sequence>
<accession>A0AAD0F139</accession>
<protein>
    <submittedName>
        <fullName evidence="1">Uncharacterized protein</fullName>
    </submittedName>
</protein>
<gene>
    <name evidence="1" type="ORF">CTM74_04655</name>
</gene>
<evidence type="ECO:0000313" key="1">
    <source>
        <dbReference type="EMBL" id="ATV61179.1"/>
    </source>
</evidence>
<dbReference type="Proteomes" id="UP000228552">
    <property type="component" value="Chromosome"/>
</dbReference>
<reference evidence="1 2" key="1">
    <citation type="submission" date="2017-11" db="EMBL/GenBank/DDBJ databases">
        <title>Genome sequencing of Fusobacterium periodonticum KCOM 1263.</title>
        <authorList>
            <person name="Kook J.-K."/>
            <person name="Park S.-N."/>
            <person name="Lim Y.K."/>
        </authorList>
    </citation>
    <scope>NUCLEOTIDE SEQUENCE [LARGE SCALE GENOMIC DNA]</scope>
    <source>
        <strain evidence="1 2">KCOM 1263</strain>
    </source>
</reference>
<organism evidence="1 2">
    <name type="scientific">Fusobacterium pseudoperiodonticum</name>
    <dbReference type="NCBI Taxonomy" id="2663009"/>
    <lineage>
        <taxon>Bacteria</taxon>
        <taxon>Fusobacteriati</taxon>
        <taxon>Fusobacteriota</taxon>
        <taxon>Fusobacteriia</taxon>
        <taxon>Fusobacteriales</taxon>
        <taxon>Fusobacteriaceae</taxon>
        <taxon>Fusobacterium</taxon>
    </lineage>
</organism>
<dbReference type="AlphaFoldDB" id="A0AAD0F139"/>
<dbReference type="RefSeq" id="WP_099987083.1">
    <property type="nucleotide sequence ID" value="NZ_CP024700.1"/>
</dbReference>
<proteinExistence type="predicted"/>
<dbReference type="EMBL" id="CP024700">
    <property type="protein sequence ID" value="ATV61179.1"/>
    <property type="molecule type" value="Genomic_DNA"/>
</dbReference>
<keyword evidence="2" id="KW-1185">Reference proteome</keyword>
<evidence type="ECO:0000313" key="2">
    <source>
        <dbReference type="Proteomes" id="UP000228552"/>
    </source>
</evidence>